<dbReference type="Gene3D" id="3.20.20.140">
    <property type="entry name" value="Metal-dependent hydrolases"/>
    <property type="match status" value="1"/>
</dbReference>
<dbReference type="SUPFAM" id="SSF89550">
    <property type="entry name" value="PHP domain-like"/>
    <property type="match status" value="1"/>
</dbReference>
<dbReference type="RefSeq" id="WP_146817679.1">
    <property type="nucleotide sequence ID" value="NZ_BJYA01000017.1"/>
</dbReference>
<dbReference type="PANTHER" id="PTHR39181:SF1">
    <property type="entry name" value="TYROSINE-PROTEIN PHOSPHATASE YWQE"/>
    <property type="match status" value="1"/>
</dbReference>
<dbReference type="OrthoDB" id="9788539at2"/>
<dbReference type="GO" id="GO:0004725">
    <property type="term" value="F:protein tyrosine phosphatase activity"/>
    <property type="evidence" value="ECO:0007669"/>
    <property type="project" value="UniProtKB-UniRule"/>
</dbReference>
<dbReference type="InterPro" id="IPR016667">
    <property type="entry name" value="Caps_polysacc_synth_CpsB/CapC"/>
</dbReference>
<dbReference type="Pfam" id="PF19567">
    <property type="entry name" value="CpsB_CapC"/>
    <property type="match status" value="1"/>
</dbReference>
<evidence type="ECO:0000256" key="2">
    <source>
        <dbReference type="ARBA" id="ARBA00022801"/>
    </source>
</evidence>
<dbReference type="Proteomes" id="UP000321440">
    <property type="component" value="Unassembled WGS sequence"/>
</dbReference>
<evidence type="ECO:0000313" key="7">
    <source>
        <dbReference type="Proteomes" id="UP000321440"/>
    </source>
</evidence>
<keyword evidence="7" id="KW-1185">Reference proteome</keyword>
<organism evidence="6 7">
    <name type="scientific">Alkalibacillus haloalkaliphilus</name>
    <dbReference type="NCBI Taxonomy" id="94136"/>
    <lineage>
        <taxon>Bacteria</taxon>
        <taxon>Bacillati</taxon>
        <taxon>Bacillota</taxon>
        <taxon>Bacilli</taxon>
        <taxon>Bacillales</taxon>
        <taxon>Bacillaceae</taxon>
        <taxon>Alkalibacillus</taxon>
    </lineage>
</organism>
<dbReference type="EMBL" id="BJYA01000017">
    <property type="protein sequence ID" value="GEN46677.1"/>
    <property type="molecule type" value="Genomic_DNA"/>
</dbReference>
<protein>
    <recommendedName>
        <fullName evidence="5">Tyrosine-protein phosphatase</fullName>
        <ecNumber evidence="5">3.1.3.48</ecNumber>
    </recommendedName>
</protein>
<name>A0A511W6Q6_9BACI</name>
<comment type="catalytic activity">
    <reaction evidence="4 5">
        <text>O-phospho-L-tyrosyl-[protein] + H2O = L-tyrosyl-[protein] + phosphate</text>
        <dbReference type="Rhea" id="RHEA:10684"/>
        <dbReference type="Rhea" id="RHEA-COMP:10136"/>
        <dbReference type="Rhea" id="RHEA-COMP:20101"/>
        <dbReference type="ChEBI" id="CHEBI:15377"/>
        <dbReference type="ChEBI" id="CHEBI:43474"/>
        <dbReference type="ChEBI" id="CHEBI:46858"/>
        <dbReference type="ChEBI" id="CHEBI:61978"/>
        <dbReference type="EC" id="3.1.3.48"/>
    </reaction>
</comment>
<dbReference type="GO" id="GO:0030145">
    <property type="term" value="F:manganese ion binding"/>
    <property type="evidence" value="ECO:0007669"/>
    <property type="project" value="UniProtKB-UniRule"/>
</dbReference>
<evidence type="ECO:0000256" key="3">
    <source>
        <dbReference type="ARBA" id="ARBA00022912"/>
    </source>
</evidence>
<evidence type="ECO:0000256" key="4">
    <source>
        <dbReference type="ARBA" id="ARBA00051722"/>
    </source>
</evidence>
<dbReference type="InterPro" id="IPR016195">
    <property type="entry name" value="Pol/histidinol_Pase-like"/>
</dbReference>
<accession>A0A511W6Q6</accession>
<comment type="caution">
    <text evidence="6">The sequence shown here is derived from an EMBL/GenBank/DDBJ whole genome shotgun (WGS) entry which is preliminary data.</text>
</comment>
<evidence type="ECO:0000256" key="5">
    <source>
        <dbReference type="PIRNR" id="PIRNR016557"/>
    </source>
</evidence>
<gene>
    <name evidence="6" type="ORF">AHA02nite_24530</name>
</gene>
<dbReference type="AlphaFoldDB" id="A0A511W6Q6"/>
<sequence>MIDLHSHILPNVDDGAQTIEDSVKMAHQARQEGITTIYATPHHLNGRYENERENVIERVATLNAEFEQRNIDLTVLPGQEIRINGDIESILEERTAMPLGDETKYILVELPSSQVPRYTKDKLFEIQRMGYQPVIVHPERNSAFVKHPNILYEFVKRGTLTQLTASSVAGKFGKKIQSFCFQLIEANLVHFIASDAHNTTTRGFYMEEAYEVISKRYGDFVVELFKENAEAVVQDELVIGDPPMEVKKKKLLGIF</sequence>
<dbReference type="EC" id="3.1.3.48" evidence="5"/>
<keyword evidence="3 5" id="KW-0904">Protein phosphatase</keyword>
<evidence type="ECO:0000313" key="6">
    <source>
        <dbReference type="EMBL" id="GEN46677.1"/>
    </source>
</evidence>
<dbReference type="PIRSF" id="PIRSF016557">
    <property type="entry name" value="Caps_synth_CpsB"/>
    <property type="match status" value="1"/>
</dbReference>
<evidence type="ECO:0000256" key="1">
    <source>
        <dbReference type="ARBA" id="ARBA00005750"/>
    </source>
</evidence>
<proteinExistence type="inferred from homology"/>
<comment type="similarity">
    <text evidence="1 5">Belongs to the metallo-dependent hydrolases superfamily. CpsB/CapC family.</text>
</comment>
<reference evidence="6 7" key="1">
    <citation type="submission" date="2019-07" db="EMBL/GenBank/DDBJ databases">
        <title>Whole genome shotgun sequence of Alkalibacillus haloalkaliphilus NBRC 103110.</title>
        <authorList>
            <person name="Hosoyama A."/>
            <person name="Uohara A."/>
            <person name="Ohji S."/>
            <person name="Ichikawa N."/>
        </authorList>
    </citation>
    <scope>NUCLEOTIDE SEQUENCE [LARGE SCALE GENOMIC DNA]</scope>
    <source>
        <strain evidence="6 7">NBRC 103110</strain>
    </source>
</reference>
<keyword evidence="2 5" id="KW-0378">Hydrolase</keyword>
<dbReference type="PANTHER" id="PTHR39181">
    <property type="entry name" value="TYROSINE-PROTEIN PHOSPHATASE YWQE"/>
    <property type="match status" value="1"/>
</dbReference>